<feature type="compositionally biased region" description="Basic and acidic residues" evidence="1">
    <location>
        <begin position="80"/>
        <end position="100"/>
    </location>
</feature>
<feature type="region of interest" description="Disordered" evidence="1">
    <location>
        <begin position="80"/>
        <end position="101"/>
    </location>
</feature>
<keyword evidence="2" id="KW-0472">Membrane</keyword>
<organism evidence="3 4">
    <name type="scientific">Escallonia rubra</name>
    <dbReference type="NCBI Taxonomy" id="112253"/>
    <lineage>
        <taxon>Eukaryota</taxon>
        <taxon>Viridiplantae</taxon>
        <taxon>Streptophyta</taxon>
        <taxon>Embryophyta</taxon>
        <taxon>Tracheophyta</taxon>
        <taxon>Spermatophyta</taxon>
        <taxon>Magnoliopsida</taxon>
        <taxon>eudicotyledons</taxon>
        <taxon>Gunneridae</taxon>
        <taxon>Pentapetalae</taxon>
        <taxon>asterids</taxon>
        <taxon>campanulids</taxon>
        <taxon>Escalloniales</taxon>
        <taxon>Escalloniaceae</taxon>
        <taxon>Escallonia</taxon>
    </lineage>
</organism>
<feature type="non-terminal residue" evidence="3">
    <location>
        <position position="1"/>
    </location>
</feature>
<evidence type="ECO:0000256" key="1">
    <source>
        <dbReference type="SAM" id="MobiDB-lite"/>
    </source>
</evidence>
<sequence length="191" mass="21651">DWFSLMQGHDVYTVSMLPDKDITDTQCESQLAFVSLLEVPEPFKNQLCLEAQPKGQNHISLDMVNADAYFPCILDTHSETGKLETPKTSDETKESLKNEDPLTSNLQKQISFQIGGKFMQVLMNHNLISPKFTSRDKSSAERVLDGPTSRARKYKRSASFNSRKVVLMFSILSSMGTLILIYLTLRLRQNL</sequence>
<keyword evidence="4" id="KW-1185">Reference proteome</keyword>
<keyword evidence="2" id="KW-1133">Transmembrane helix</keyword>
<dbReference type="Proteomes" id="UP001187471">
    <property type="component" value="Unassembled WGS sequence"/>
</dbReference>
<proteinExistence type="predicted"/>
<name>A0AA88UM14_9ASTE</name>
<evidence type="ECO:0000313" key="3">
    <source>
        <dbReference type="EMBL" id="KAK2980252.1"/>
    </source>
</evidence>
<comment type="caution">
    <text evidence="3">The sequence shown here is derived from an EMBL/GenBank/DDBJ whole genome shotgun (WGS) entry which is preliminary data.</text>
</comment>
<dbReference type="PANTHER" id="PTHR34064:SF5">
    <property type="entry name" value="PROTEIN, PUTATIVE-RELATED"/>
    <property type="match status" value="1"/>
</dbReference>
<reference evidence="3" key="1">
    <citation type="submission" date="2022-12" db="EMBL/GenBank/DDBJ databases">
        <title>Draft genome assemblies for two species of Escallonia (Escalloniales).</title>
        <authorList>
            <person name="Chanderbali A."/>
            <person name="Dervinis C."/>
            <person name="Anghel I."/>
            <person name="Soltis D."/>
            <person name="Soltis P."/>
            <person name="Zapata F."/>
        </authorList>
    </citation>
    <scope>NUCLEOTIDE SEQUENCE</scope>
    <source>
        <strain evidence="3">UCBG92.1500</strain>
        <tissue evidence="3">Leaf</tissue>
    </source>
</reference>
<dbReference type="PANTHER" id="PTHR34064">
    <property type="entry name" value="OS04G0672300 PROTEIN"/>
    <property type="match status" value="1"/>
</dbReference>
<accession>A0AA88UM14</accession>
<dbReference type="EMBL" id="JAVXUO010001654">
    <property type="protein sequence ID" value="KAK2980252.1"/>
    <property type="molecule type" value="Genomic_DNA"/>
</dbReference>
<gene>
    <name evidence="3" type="ORF">RJ640_008920</name>
</gene>
<keyword evidence="2" id="KW-0812">Transmembrane</keyword>
<dbReference type="AlphaFoldDB" id="A0AA88UM14"/>
<feature type="transmembrane region" description="Helical" evidence="2">
    <location>
        <begin position="165"/>
        <end position="185"/>
    </location>
</feature>
<protein>
    <submittedName>
        <fullName evidence="3">Uncharacterized protein</fullName>
    </submittedName>
</protein>
<evidence type="ECO:0000313" key="4">
    <source>
        <dbReference type="Proteomes" id="UP001187471"/>
    </source>
</evidence>
<evidence type="ECO:0000256" key="2">
    <source>
        <dbReference type="SAM" id="Phobius"/>
    </source>
</evidence>